<comment type="caution">
    <text evidence="9">Lacks conserved residue(s) required for the propagation of feature annotation.</text>
</comment>
<dbReference type="GO" id="GO:0048472">
    <property type="term" value="F:threonine-phosphate decarboxylase activity"/>
    <property type="evidence" value="ECO:0007669"/>
    <property type="project" value="InterPro"/>
</dbReference>
<evidence type="ECO:0000313" key="10">
    <source>
        <dbReference type="EMBL" id="ALA58259.1"/>
    </source>
</evidence>
<dbReference type="NCBIfam" id="TIGR00380">
    <property type="entry name" value="cobal_cbiB"/>
    <property type="match status" value="1"/>
</dbReference>
<dbReference type="UniPathway" id="UPA00148"/>
<keyword evidence="8 9" id="KW-0472">Membrane</keyword>
<evidence type="ECO:0000256" key="1">
    <source>
        <dbReference type="ARBA" id="ARBA00004651"/>
    </source>
</evidence>
<protein>
    <recommendedName>
        <fullName evidence="9">Cobalamin biosynthesis protein CobD</fullName>
    </recommendedName>
</protein>
<evidence type="ECO:0000256" key="4">
    <source>
        <dbReference type="ARBA" id="ARBA00022475"/>
    </source>
</evidence>
<organism evidence="10 11">
    <name type="scientific">Nitrospira moscoviensis</name>
    <dbReference type="NCBI Taxonomy" id="42253"/>
    <lineage>
        <taxon>Bacteria</taxon>
        <taxon>Pseudomonadati</taxon>
        <taxon>Nitrospirota</taxon>
        <taxon>Nitrospiria</taxon>
        <taxon>Nitrospirales</taxon>
        <taxon>Nitrospiraceae</taxon>
        <taxon>Nitrospira</taxon>
    </lineage>
</organism>
<dbReference type="AlphaFoldDB" id="A0A0K2GBL2"/>
<evidence type="ECO:0000256" key="2">
    <source>
        <dbReference type="ARBA" id="ARBA00004953"/>
    </source>
</evidence>
<gene>
    <name evidence="9 10" type="primary">cobD</name>
    <name evidence="10" type="ORF">NITMOv2_1839</name>
</gene>
<dbReference type="STRING" id="42253.NITMOv2_1839"/>
<keyword evidence="7 9" id="KW-1133">Transmembrane helix</keyword>
<sequence>MTAVEVLLAAVLDAAIGDPRWLPHPVRAIGAVIAWCDERVRRLCRSPGALRLAGLGLALAIPAAVYLAGRFAIEQAESRSHFFGHAVTIGLAFTTLAGRDLLDHARAVSRELHSGNMPGAREAVAMIVGRDTDDLPEAELVRATVETIAESTTDGVIAPLFYLTVGGAPLALAYKAVNTLDSMVGHLDERHRDVGWASARLDDLANWIPARLAALLIVCAAGLTSGRWRRASDSWLVLWRDGGKHPSPNSGRPEAAMAGALGVQLGGVNYYDGRPQERPRLGDGTRTLTRDDIARASRIMVATYGLGLALAVAALWLT</sequence>
<dbReference type="GO" id="GO:0009236">
    <property type="term" value="P:cobalamin biosynthetic process"/>
    <property type="evidence" value="ECO:0007669"/>
    <property type="project" value="UniProtKB-UniRule"/>
</dbReference>
<dbReference type="OrthoDB" id="9811967at2"/>
<dbReference type="PANTHER" id="PTHR34308:SF1">
    <property type="entry name" value="COBALAMIN BIOSYNTHESIS PROTEIN CBIB"/>
    <property type="match status" value="1"/>
</dbReference>
<dbReference type="RefSeq" id="WP_053382031.1">
    <property type="nucleotide sequence ID" value="NZ_CP011801.1"/>
</dbReference>
<name>A0A0K2GBL2_NITMO</name>
<dbReference type="EMBL" id="CP011801">
    <property type="protein sequence ID" value="ALA58259.1"/>
    <property type="molecule type" value="Genomic_DNA"/>
</dbReference>
<keyword evidence="5 9" id="KW-0169">Cobalamin biosynthesis</keyword>
<reference evidence="10 11" key="1">
    <citation type="journal article" date="2015" name="Proc. Natl. Acad. Sci. U.S.A.">
        <title>Expanded metabolic versatility of ubiquitous nitrite-oxidizing bacteria from the genus Nitrospira.</title>
        <authorList>
            <person name="Koch H."/>
            <person name="Lucker S."/>
            <person name="Albertsen M."/>
            <person name="Kitzinger K."/>
            <person name="Herbold C."/>
            <person name="Spieck E."/>
            <person name="Nielsen P.H."/>
            <person name="Wagner M."/>
            <person name="Daims H."/>
        </authorList>
    </citation>
    <scope>NUCLEOTIDE SEQUENCE [LARGE SCALE GENOMIC DNA]</scope>
    <source>
        <strain evidence="10 11">NSP M-1</strain>
    </source>
</reference>
<evidence type="ECO:0000256" key="6">
    <source>
        <dbReference type="ARBA" id="ARBA00022692"/>
    </source>
</evidence>
<keyword evidence="6 9" id="KW-0812">Transmembrane</keyword>
<comment type="pathway">
    <text evidence="2 9">Cofactor biosynthesis; adenosylcobalamin biosynthesis.</text>
</comment>
<evidence type="ECO:0000256" key="7">
    <source>
        <dbReference type="ARBA" id="ARBA00022989"/>
    </source>
</evidence>
<evidence type="ECO:0000256" key="8">
    <source>
        <dbReference type="ARBA" id="ARBA00023136"/>
    </source>
</evidence>
<dbReference type="GO" id="GO:0005886">
    <property type="term" value="C:plasma membrane"/>
    <property type="evidence" value="ECO:0007669"/>
    <property type="project" value="UniProtKB-SubCell"/>
</dbReference>
<dbReference type="GO" id="GO:0015420">
    <property type="term" value="F:ABC-type vitamin B12 transporter activity"/>
    <property type="evidence" value="ECO:0007669"/>
    <property type="project" value="UniProtKB-UniRule"/>
</dbReference>
<accession>A0A0K2GBL2</accession>
<dbReference type="Proteomes" id="UP000069205">
    <property type="component" value="Chromosome"/>
</dbReference>
<feature type="transmembrane region" description="Helical" evidence="9">
    <location>
        <begin position="49"/>
        <end position="69"/>
    </location>
</feature>
<dbReference type="HAMAP" id="MF_00024">
    <property type="entry name" value="CobD_CbiB"/>
    <property type="match status" value="1"/>
</dbReference>
<feature type="transmembrane region" description="Helical" evidence="9">
    <location>
        <begin position="299"/>
        <end position="317"/>
    </location>
</feature>
<dbReference type="KEGG" id="nmv:NITMOv2_1839"/>
<evidence type="ECO:0000256" key="9">
    <source>
        <dbReference type="HAMAP-Rule" id="MF_00024"/>
    </source>
</evidence>
<comment type="similarity">
    <text evidence="3 9">Belongs to the CobD/CbiB family.</text>
</comment>
<comment type="function">
    <text evidence="9">Converts cobyric acid to cobinamide by the addition of aminopropanol on the F carboxylic group.</text>
</comment>
<comment type="subcellular location">
    <subcellularLocation>
        <location evidence="1 9">Cell membrane</location>
        <topology evidence="1 9">Multi-pass membrane protein</topology>
    </subcellularLocation>
</comment>
<dbReference type="PANTHER" id="PTHR34308">
    <property type="entry name" value="COBALAMIN BIOSYNTHESIS PROTEIN CBIB"/>
    <property type="match status" value="1"/>
</dbReference>
<keyword evidence="11" id="KW-1185">Reference proteome</keyword>
<feature type="transmembrane region" description="Helical" evidence="9">
    <location>
        <begin position="81"/>
        <end position="102"/>
    </location>
</feature>
<dbReference type="Pfam" id="PF03186">
    <property type="entry name" value="CobD_Cbib"/>
    <property type="match status" value="1"/>
</dbReference>
<dbReference type="InterPro" id="IPR004485">
    <property type="entry name" value="Cobalamin_biosynth_CobD/CbiB"/>
</dbReference>
<evidence type="ECO:0000256" key="3">
    <source>
        <dbReference type="ARBA" id="ARBA00006263"/>
    </source>
</evidence>
<proteinExistence type="inferred from homology"/>
<evidence type="ECO:0000256" key="5">
    <source>
        <dbReference type="ARBA" id="ARBA00022573"/>
    </source>
</evidence>
<keyword evidence="4 9" id="KW-1003">Cell membrane</keyword>
<evidence type="ECO:0000313" key="11">
    <source>
        <dbReference type="Proteomes" id="UP000069205"/>
    </source>
</evidence>
<dbReference type="PATRIC" id="fig|42253.5.peg.1809"/>